<evidence type="ECO:0000256" key="2">
    <source>
        <dbReference type="ARBA" id="ARBA00023015"/>
    </source>
</evidence>
<feature type="compositionally biased region" description="Pro residues" evidence="6">
    <location>
        <begin position="321"/>
        <end position="334"/>
    </location>
</feature>
<feature type="domain" description="MADS-box" evidence="7">
    <location>
        <begin position="18"/>
        <end position="60"/>
    </location>
</feature>
<sequence>MTGTGMRRDFHSDHLTSVTFLKRKGGLFKKAHELSVLCSVDVAVIIFGTNKKLYEYSSSDVNEIIGRFQYYGGAHEHKGPADFADKGATAGDDDDDDGEGGDEGAGGVEGEQRRGTPVPPGMGEQQMQMQGQQPQPGMVVMQNHPGFQHVRHGTPGTPPMHNGGPMPQQFARGPSPLPPGISRPSSRTQDHPGHVRRVSSNLMAPGLMPQQGPPPQGGPPPGSYAYTPNPPFYNPQAQAQAQAQQMQQRPVQQASYPPPYPPPQPGQPQPPMHPQVQQAMMQEAAARRQSGPPSFPPQHQGPPPQAQMQGPRHPSIDHLQPPQPGGPRRQPSPGPHQGQGPPRPSPSPQPGQHEFASPPIPQPRPLGRAQAAQSIFTPIDDSRSMLAQHWGATSNSLDSKIDPAIKLEGGPRPASVDIAAMGRERVHAGRASPKRMTGMAGNKIMGSPAPMPQSRAGSVASLPGGGPTRSNTMQSGPKKPRLALHIPSEAEDGEGATPGIDDSGGASQQTTANPAGGRLMHLPPPSPSNGGALLSAGAQGPSNPFARPLPPQQQPGEGVRMSTNPHAVNRDAIPPPSDRGVAGLRIETPMSALPSRFMRDDLLPSPSSFFPEWGMGLNSAGGMSAGGGMGGMQMPSPLNFQTPGGWSREEDRKRPAEDGEGGGGDAKRAKGG</sequence>
<evidence type="ECO:0000256" key="5">
    <source>
        <dbReference type="ARBA" id="ARBA00023242"/>
    </source>
</evidence>
<feature type="compositionally biased region" description="Low complexity" evidence="6">
    <location>
        <begin position="121"/>
        <end position="142"/>
    </location>
</feature>
<feature type="region of interest" description="Disordered" evidence="6">
    <location>
        <begin position="624"/>
        <end position="672"/>
    </location>
</feature>
<evidence type="ECO:0000256" key="1">
    <source>
        <dbReference type="ARBA" id="ARBA00004123"/>
    </source>
</evidence>
<dbReference type="GO" id="GO:0005634">
    <property type="term" value="C:nucleus"/>
    <property type="evidence" value="ECO:0007669"/>
    <property type="project" value="UniProtKB-SubCell"/>
</dbReference>
<evidence type="ECO:0000313" key="9">
    <source>
        <dbReference type="Proteomes" id="UP001310594"/>
    </source>
</evidence>
<dbReference type="GO" id="GO:0046983">
    <property type="term" value="F:protein dimerization activity"/>
    <property type="evidence" value="ECO:0007669"/>
    <property type="project" value="InterPro"/>
</dbReference>
<comment type="caution">
    <text evidence="8">The sequence shown here is derived from an EMBL/GenBank/DDBJ whole genome shotgun (WGS) entry which is preliminary data.</text>
</comment>
<feature type="compositionally biased region" description="Acidic residues" evidence="6">
    <location>
        <begin position="91"/>
        <end position="102"/>
    </location>
</feature>
<keyword evidence="5" id="KW-0539">Nucleus</keyword>
<evidence type="ECO:0000256" key="6">
    <source>
        <dbReference type="SAM" id="MobiDB-lite"/>
    </source>
</evidence>
<dbReference type="SUPFAM" id="SSF55455">
    <property type="entry name" value="SRF-like"/>
    <property type="match status" value="1"/>
</dbReference>
<dbReference type="SMART" id="SM00432">
    <property type="entry name" value="MADS"/>
    <property type="match status" value="1"/>
</dbReference>
<protein>
    <submittedName>
        <fullName evidence="8">Resistance to lethality of mkk1p386 overexpression</fullName>
    </submittedName>
</protein>
<name>A0AAN7WB48_9PEZI</name>
<keyword evidence="4" id="KW-0804">Transcription</keyword>
<evidence type="ECO:0000313" key="8">
    <source>
        <dbReference type="EMBL" id="KAK5699077.1"/>
    </source>
</evidence>
<organism evidence="8 9">
    <name type="scientific">Elasticomyces elasticus</name>
    <dbReference type="NCBI Taxonomy" id="574655"/>
    <lineage>
        <taxon>Eukaryota</taxon>
        <taxon>Fungi</taxon>
        <taxon>Dikarya</taxon>
        <taxon>Ascomycota</taxon>
        <taxon>Pezizomycotina</taxon>
        <taxon>Dothideomycetes</taxon>
        <taxon>Dothideomycetidae</taxon>
        <taxon>Mycosphaerellales</taxon>
        <taxon>Teratosphaeriaceae</taxon>
        <taxon>Elasticomyces</taxon>
    </lineage>
</organism>
<feature type="compositionally biased region" description="Pro residues" evidence="6">
    <location>
        <begin position="211"/>
        <end position="233"/>
    </location>
</feature>
<dbReference type="GO" id="GO:0003677">
    <property type="term" value="F:DNA binding"/>
    <property type="evidence" value="ECO:0007669"/>
    <property type="project" value="UniProtKB-KW"/>
</dbReference>
<gene>
    <name evidence="8" type="primary">RLM1</name>
    <name evidence="8" type="ORF">LTR97_006726</name>
</gene>
<feature type="compositionally biased region" description="Low complexity" evidence="6">
    <location>
        <begin position="236"/>
        <end position="255"/>
    </location>
</feature>
<dbReference type="InterPro" id="IPR002100">
    <property type="entry name" value="TF_MADSbox"/>
</dbReference>
<feature type="compositionally biased region" description="Low complexity" evidence="6">
    <location>
        <begin position="274"/>
        <end position="292"/>
    </location>
</feature>
<keyword evidence="3" id="KW-0238">DNA-binding</keyword>
<dbReference type="AlphaFoldDB" id="A0AAN7WB48"/>
<dbReference type="InterPro" id="IPR036879">
    <property type="entry name" value="TF_MADSbox_sf"/>
</dbReference>
<dbReference type="PRINTS" id="PR00404">
    <property type="entry name" value="MADSDOMAIN"/>
</dbReference>
<feature type="compositionally biased region" description="Pro residues" evidence="6">
    <location>
        <begin position="293"/>
        <end position="305"/>
    </location>
</feature>
<dbReference type="GO" id="GO:0045944">
    <property type="term" value="P:positive regulation of transcription by RNA polymerase II"/>
    <property type="evidence" value="ECO:0007669"/>
    <property type="project" value="UniProtKB-ARBA"/>
</dbReference>
<feature type="compositionally biased region" description="Pro residues" evidence="6">
    <location>
        <begin position="256"/>
        <end position="273"/>
    </location>
</feature>
<dbReference type="PANTHER" id="PTHR48019">
    <property type="entry name" value="SERUM RESPONSE FACTOR HOMOLOG"/>
    <property type="match status" value="1"/>
</dbReference>
<dbReference type="Proteomes" id="UP001310594">
    <property type="component" value="Unassembled WGS sequence"/>
</dbReference>
<comment type="subcellular location">
    <subcellularLocation>
        <location evidence="1">Nucleus</location>
    </subcellularLocation>
</comment>
<dbReference type="Pfam" id="PF00319">
    <property type="entry name" value="SRF-TF"/>
    <property type="match status" value="1"/>
</dbReference>
<dbReference type="EMBL" id="JAVRQU010000009">
    <property type="protein sequence ID" value="KAK5699077.1"/>
    <property type="molecule type" value="Genomic_DNA"/>
</dbReference>
<dbReference type="PROSITE" id="PS50066">
    <property type="entry name" value="MADS_BOX_2"/>
    <property type="match status" value="1"/>
</dbReference>
<evidence type="ECO:0000259" key="7">
    <source>
        <dbReference type="PROSITE" id="PS50066"/>
    </source>
</evidence>
<keyword evidence="2" id="KW-0805">Transcription regulation</keyword>
<reference evidence="8" key="1">
    <citation type="submission" date="2023-08" db="EMBL/GenBank/DDBJ databases">
        <title>Black Yeasts Isolated from many extreme environments.</title>
        <authorList>
            <person name="Coleine C."/>
            <person name="Stajich J.E."/>
            <person name="Selbmann L."/>
        </authorList>
    </citation>
    <scope>NUCLEOTIDE SEQUENCE</scope>
    <source>
        <strain evidence="8">CCFEE 5810</strain>
    </source>
</reference>
<proteinExistence type="predicted"/>
<evidence type="ECO:0000256" key="3">
    <source>
        <dbReference type="ARBA" id="ARBA00023125"/>
    </source>
</evidence>
<dbReference type="InterPro" id="IPR050142">
    <property type="entry name" value="MADS-box/MEF2_TF"/>
</dbReference>
<dbReference type="Gene3D" id="3.40.1810.10">
    <property type="entry name" value="Transcription factor, MADS-box"/>
    <property type="match status" value="1"/>
</dbReference>
<feature type="region of interest" description="Disordered" evidence="6">
    <location>
        <begin position="79"/>
        <end position="380"/>
    </location>
</feature>
<evidence type="ECO:0000256" key="4">
    <source>
        <dbReference type="ARBA" id="ARBA00023163"/>
    </source>
</evidence>
<feature type="compositionally biased region" description="Basic and acidic residues" evidence="6">
    <location>
        <begin position="647"/>
        <end position="657"/>
    </location>
</feature>
<feature type="region of interest" description="Disordered" evidence="6">
    <location>
        <begin position="423"/>
        <end position="582"/>
    </location>
</feature>
<dbReference type="PRINTS" id="PR01217">
    <property type="entry name" value="PRICHEXTENSN"/>
</dbReference>
<accession>A0AAN7WB48</accession>